<protein>
    <submittedName>
        <fullName evidence="15">Beta-secretase 1-like</fullName>
    </submittedName>
</protein>
<dbReference type="PROSITE" id="PS51767">
    <property type="entry name" value="PEPTIDASE_A1"/>
    <property type="match status" value="1"/>
</dbReference>
<dbReference type="GeneID" id="100369144"/>
<dbReference type="PRINTS" id="PR00792">
    <property type="entry name" value="PEPSIN"/>
</dbReference>
<dbReference type="PRINTS" id="PR01816">
    <property type="entry name" value="BACE1"/>
</dbReference>
<evidence type="ECO:0000256" key="5">
    <source>
        <dbReference type="ARBA" id="ARBA00022729"/>
    </source>
</evidence>
<evidence type="ECO:0000256" key="11">
    <source>
        <dbReference type="RuleBase" id="RU000454"/>
    </source>
</evidence>
<keyword evidence="9 12" id="KW-0472">Membrane</keyword>
<evidence type="ECO:0000256" key="3">
    <source>
        <dbReference type="ARBA" id="ARBA00022670"/>
    </source>
</evidence>
<evidence type="ECO:0000256" key="10">
    <source>
        <dbReference type="ARBA" id="ARBA00023145"/>
    </source>
</evidence>
<feature type="transmembrane region" description="Helical" evidence="12">
    <location>
        <begin position="449"/>
        <end position="470"/>
    </location>
</feature>
<keyword evidence="14" id="KW-1185">Reference proteome</keyword>
<keyword evidence="3 11" id="KW-0645">Protease</keyword>
<evidence type="ECO:0000256" key="8">
    <source>
        <dbReference type="ARBA" id="ARBA00022989"/>
    </source>
</evidence>
<dbReference type="PRINTS" id="PR01815">
    <property type="entry name" value="BACEFAMILY"/>
</dbReference>
<dbReference type="Pfam" id="PF00026">
    <property type="entry name" value="Asp"/>
    <property type="match status" value="1"/>
</dbReference>
<comment type="subcellular location">
    <subcellularLocation>
        <location evidence="1">Membrane</location>
        <topology evidence="1">Single-pass type I membrane protein</topology>
    </subcellularLocation>
</comment>
<dbReference type="SUPFAM" id="SSF50630">
    <property type="entry name" value="Acid proteases"/>
    <property type="match status" value="1"/>
</dbReference>
<dbReference type="InterPro" id="IPR009120">
    <property type="entry name" value="BACE1"/>
</dbReference>
<dbReference type="InterPro" id="IPR033121">
    <property type="entry name" value="PEPTIDASE_A1"/>
</dbReference>
<comment type="similarity">
    <text evidence="2 11">Belongs to the peptidase A1 family.</text>
</comment>
<dbReference type="PANTHER" id="PTHR47965">
    <property type="entry name" value="ASPARTYL PROTEASE-RELATED"/>
    <property type="match status" value="1"/>
</dbReference>
<evidence type="ECO:0000259" key="13">
    <source>
        <dbReference type="PROSITE" id="PS51767"/>
    </source>
</evidence>
<evidence type="ECO:0000256" key="12">
    <source>
        <dbReference type="SAM" id="Phobius"/>
    </source>
</evidence>
<evidence type="ECO:0000256" key="2">
    <source>
        <dbReference type="ARBA" id="ARBA00007447"/>
    </source>
</evidence>
<evidence type="ECO:0000313" key="15">
    <source>
        <dbReference type="RefSeq" id="XP_002740155.2"/>
    </source>
</evidence>
<keyword evidence="4 12" id="KW-0812">Transmembrane</keyword>
<sequence length="490" mass="54050">MHRNSIVTADNMILRVLTTLIAIHSLTAGDVLKIPLRKARNSDKDVRASSNRLPGVDDTDKDIRDIENNLRGKPGQGYYIEIDIGTPPQKVNVLVDTGSSNFAVASTPNSFITRFFQREDSSTYEDLGTSVHVPYTQGRWDGVLGTDLVSIASVSNATARVNIASITDSEHFFINGSNWEGILGLAYEEISRPDSSVVPFFDSYVTSSVFALLLCGTVGSVSEMGGTMTVGGIDEELYTGSIFYSHIRKQWYYEVVITDMEVDGKSLEMDCKEYNFDKTIVDSGTTNLRVPLKVFNRIVKGIDSTINVTITPGFWTGAELMCYGEDVTPWQIFPSFSISLLSENLSQVYKLIISPKQYMRKVDDVSNTINDCYKFAITTSASGTVIGAVIMEGFYVIFDRENQRVGFAASSCAADDSTISPQVLGPFSYDNSSDCAYHIPENNEATLMVVAYVMASICGICMVPLFIMVMQCYQKKSIEKKNDGETLIDD</sequence>
<name>A0ABM0GYF4_SACKO</name>
<evidence type="ECO:0000256" key="6">
    <source>
        <dbReference type="ARBA" id="ARBA00022750"/>
    </source>
</evidence>
<dbReference type="InterPro" id="IPR021109">
    <property type="entry name" value="Peptidase_aspartic_dom_sf"/>
</dbReference>
<dbReference type="Gene3D" id="2.40.70.10">
    <property type="entry name" value="Acid Proteases"/>
    <property type="match status" value="2"/>
</dbReference>
<proteinExistence type="inferred from homology"/>
<evidence type="ECO:0000256" key="9">
    <source>
        <dbReference type="ARBA" id="ARBA00023136"/>
    </source>
</evidence>
<dbReference type="InterPro" id="IPR009119">
    <property type="entry name" value="BACE"/>
</dbReference>
<dbReference type="RefSeq" id="XP_002740155.2">
    <property type="nucleotide sequence ID" value="XM_002740109.2"/>
</dbReference>
<organism evidence="14 15">
    <name type="scientific">Saccoglossus kowalevskii</name>
    <name type="common">Acorn worm</name>
    <dbReference type="NCBI Taxonomy" id="10224"/>
    <lineage>
        <taxon>Eukaryota</taxon>
        <taxon>Metazoa</taxon>
        <taxon>Hemichordata</taxon>
        <taxon>Enteropneusta</taxon>
        <taxon>Harrimaniidae</taxon>
        <taxon>Saccoglossus</taxon>
    </lineage>
</organism>
<dbReference type="Proteomes" id="UP000694865">
    <property type="component" value="Unplaced"/>
</dbReference>
<reference evidence="15" key="1">
    <citation type="submission" date="2025-08" db="UniProtKB">
        <authorList>
            <consortium name="RefSeq"/>
        </authorList>
    </citation>
    <scope>IDENTIFICATION</scope>
    <source>
        <tissue evidence="15">Testes</tissue>
    </source>
</reference>
<evidence type="ECO:0000256" key="4">
    <source>
        <dbReference type="ARBA" id="ARBA00022692"/>
    </source>
</evidence>
<feature type="domain" description="Peptidase A1" evidence="13">
    <location>
        <begin position="78"/>
        <end position="408"/>
    </location>
</feature>
<keyword evidence="8 12" id="KW-1133">Transmembrane helix</keyword>
<gene>
    <name evidence="15" type="primary">LOC100369144</name>
</gene>
<keyword evidence="7 11" id="KW-0378">Hydrolase</keyword>
<keyword evidence="6 11" id="KW-0064">Aspartyl protease</keyword>
<dbReference type="InterPro" id="IPR001461">
    <property type="entry name" value="Aspartic_peptidase_A1"/>
</dbReference>
<accession>A0ABM0GYF4</accession>
<keyword evidence="10" id="KW-0865">Zymogen</keyword>
<keyword evidence="5" id="KW-0732">Signal</keyword>
<dbReference type="PROSITE" id="PS00141">
    <property type="entry name" value="ASP_PROTEASE"/>
    <property type="match status" value="1"/>
</dbReference>
<dbReference type="PANTHER" id="PTHR47965:SF12">
    <property type="entry name" value="ASPARTIC PROTEINASE 3-RELATED"/>
    <property type="match status" value="1"/>
</dbReference>
<evidence type="ECO:0000256" key="7">
    <source>
        <dbReference type="ARBA" id="ARBA00022801"/>
    </source>
</evidence>
<evidence type="ECO:0000256" key="1">
    <source>
        <dbReference type="ARBA" id="ARBA00004479"/>
    </source>
</evidence>
<evidence type="ECO:0000313" key="14">
    <source>
        <dbReference type="Proteomes" id="UP000694865"/>
    </source>
</evidence>
<dbReference type="InterPro" id="IPR001969">
    <property type="entry name" value="Aspartic_peptidase_AS"/>
</dbReference>